<comment type="caution">
    <text evidence="1">The sequence shown here is derived from an EMBL/GenBank/DDBJ whole genome shotgun (WGS) entry which is preliminary data.</text>
</comment>
<gene>
    <name evidence="1" type="ORF">KIW84_051936</name>
</gene>
<proteinExistence type="predicted"/>
<name>A0A9D5AEE6_PEA</name>
<dbReference type="AlphaFoldDB" id="A0A9D5AEE6"/>
<dbReference type="Gramene" id="Psat05G0193600-T1">
    <property type="protein sequence ID" value="KAI5404964.1"/>
    <property type="gene ID" value="KIW84_051936"/>
</dbReference>
<dbReference type="EMBL" id="JAMSHJ010000005">
    <property type="protein sequence ID" value="KAI5404964.1"/>
    <property type="molecule type" value="Genomic_DNA"/>
</dbReference>
<reference evidence="1 2" key="1">
    <citation type="journal article" date="2022" name="Nat. Genet.">
        <title>Improved pea reference genome and pan-genome highlight genomic features and evolutionary characteristics.</title>
        <authorList>
            <person name="Yang T."/>
            <person name="Liu R."/>
            <person name="Luo Y."/>
            <person name="Hu S."/>
            <person name="Wang D."/>
            <person name="Wang C."/>
            <person name="Pandey M.K."/>
            <person name="Ge S."/>
            <person name="Xu Q."/>
            <person name="Li N."/>
            <person name="Li G."/>
            <person name="Huang Y."/>
            <person name="Saxena R.K."/>
            <person name="Ji Y."/>
            <person name="Li M."/>
            <person name="Yan X."/>
            <person name="He Y."/>
            <person name="Liu Y."/>
            <person name="Wang X."/>
            <person name="Xiang C."/>
            <person name="Varshney R.K."/>
            <person name="Ding H."/>
            <person name="Gao S."/>
            <person name="Zong X."/>
        </authorList>
    </citation>
    <scope>NUCLEOTIDE SEQUENCE [LARGE SCALE GENOMIC DNA]</scope>
    <source>
        <strain evidence="1 2">cv. Zhongwan 6</strain>
    </source>
</reference>
<dbReference type="Proteomes" id="UP001058974">
    <property type="component" value="Chromosome 5"/>
</dbReference>
<evidence type="ECO:0000313" key="2">
    <source>
        <dbReference type="Proteomes" id="UP001058974"/>
    </source>
</evidence>
<evidence type="ECO:0000313" key="1">
    <source>
        <dbReference type="EMBL" id="KAI5404964.1"/>
    </source>
</evidence>
<protein>
    <submittedName>
        <fullName evidence="1">Uncharacterized protein</fullName>
    </submittedName>
</protein>
<organism evidence="1 2">
    <name type="scientific">Pisum sativum</name>
    <name type="common">Garden pea</name>
    <name type="synonym">Lathyrus oleraceus</name>
    <dbReference type="NCBI Taxonomy" id="3888"/>
    <lineage>
        <taxon>Eukaryota</taxon>
        <taxon>Viridiplantae</taxon>
        <taxon>Streptophyta</taxon>
        <taxon>Embryophyta</taxon>
        <taxon>Tracheophyta</taxon>
        <taxon>Spermatophyta</taxon>
        <taxon>Magnoliopsida</taxon>
        <taxon>eudicotyledons</taxon>
        <taxon>Gunneridae</taxon>
        <taxon>Pentapetalae</taxon>
        <taxon>rosids</taxon>
        <taxon>fabids</taxon>
        <taxon>Fabales</taxon>
        <taxon>Fabaceae</taxon>
        <taxon>Papilionoideae</taxon>
        <taxon>50 kb inversion clade</taxon>
        <taxon>NPAAA clade</taxon>
        <taxon>Hologalegina</taxon>
        <taxon>IRL clade</taxon>
        <taxon>Fabeae</taxon>
        <taxon>Lathyrus</taxon>
    </lineage>
</organism>
<accession>A0A9D5AEE6</accession>
<sequence>MGYTGVLEMWYDFTGTLKELVNDFNAIELLNWSKANGKAEILDTLLEIPDTNTLLEIPDIDTLPEIPEQNEKTIESDLNKQSDDSALGCNFDEYDDEVLNDGIDEVLVEL</sequence>
<keyword evidence="2" id="KW-1185">Reference proteome</keyword>